<dbReference type="GO" id="GO:0004518">
    <property type="term" value="F:nuclease activity"/>
    <property type="evidence" value="ECO:0007669"/>
    <property type="project" value="UniProtKB-KW"/>
</dbReference>
<evidence type="ECO:0000256" key="4">
    <source>
        <dbReference type="ARBA" id="ARBA00022722"/>
    </source>
</evidence>
<comment type="cofactor">
    <cofactor evidence="1">
        <name>a divalent metal cation</name>
        <dbReference type="ChEBI" id="CHEBI:60240"/>
    </cofactor>
</comment>
<keyword evidence="11" id="KW-1185">Reference proteome</keyword>
<sequence>MSERQDEANALLEAYILNFLAKLQAQSSDDSDSDQDDTLSASSSSDSSSDDPVEEGILLALESLYSTRYQVKRRDIPKTDQNIELLLGDYKQNHPENFRSYLRMSPACFDTLVTTIQYHPIFLNDSNNSQMPVERQVAIALCRFGHYGNAVSTMKVALWAGVGYGTVKNATVRVMTAVCDARFRAMTMPWPDATQIESAKAWVEANSCFAWRDGWLMVDGTLIPLFRRPAEYGTSFFDRKSNYSMNVQLISTPDLRIIDYGVGLPGSQHDATAWNKTRLPHEHQELLSGEEFVWADSAYPLKKWCQSPYKECVLYCIAWCSSVVSLKICNTTITFLESVSAASTVLAF</sequence>
<keyword evidence="4" id="KW-0540">Nuclease</keyword>
<feature type="compositionally biased region" description="Low complexity" evidence="8">
    <location>
        <begin position="38"/>
        <end position="47"/>
    </location>
</feature>
<gene>
    <name evidence="10" type="ORF">BDN70DRAFT_895188</name>
</gene>
<name>A0A9P6D0A9_9AGAR</name>
<evidence type="ECO:0000256" key="2">
    <source>
        <dbReference type="ARBA" id="ARBA00004123"/>
    </source>
</evidence>
<reference evidence="10" key="1">
    <citation type="submission" date="2020-11" db="EMBL/GenBank/DDBJ databases">
        <authorList>
            <consortium name="DOE Joint Genome Institute"/>
            <person name="Ahrendt S."/>
            <person name="Riley R."/>
            <person name="Andreopoulos W."/>
            <person name="Labutti K."/>
            <person name="Pangilinan J."/>
            <person name="Ruiz-Duenas F.J."/>
            <person name="Barrasa J.M."/>
            <person name="Sanchez-Garcia M."/>
            <person name="Camarero S."/>
            <person name="Miyauchi S."/>
            <person name="Serrano A."/>
            <person name="Linde D."/>
            <person name="Babiker R."/>
            <person name="Drula E."/>
            <person name="Ayuso-Fernandez I."/>
            <person name="Pacheco R."/>
            <person name="Padilla G."/>
            <person name="Ferreira P."/>
            <person name="Barriuso J."/>
            <person name="Kellner H."/>
            <person name="Castanera R."/>
            <person name="Alfaro M."/>
            <person name="Ramirez L."/>
            <person name="Pisabarro A.G."/>
            <person name="Kuo A."/>
            <person name="Tritt A."/>
            <person name="Lipzen A."/>
            <person name="He G."/>
            <person name="Yan M."/>
            <person name="Ng V."/>
            <person name="Cullen D."/>
            <person name="Martin F."/>
            <person name="Rosso M.-N."/>
            <person name="Henrissat B."/>
            <person name="Hibbett D."/>
            <person name="Martinez A.T."/>
            <person name="Grigoriev I.V."/>
        </authorList>
    </citation>
    <scope>NUCLEOTIDE SEQUENCE</scope>
    <source>
        <strain evidence="10">CIRM-BRFM 674</strain>
    </source>
</reference>
<dbReference type="GO" id="GO:0016787">
    <property type="term" value="F:hydrolase activity"/>
    <property type="evidence" value="ECO:0007669"/>
    <property type="project" value="UniProtKB-KW"/>
</dbReference>
<dbReference type="Pfam" id="PF13359">
    <property type="entry name" value="DDE_Tnp_4"/>
    <property type="match status" value="1"/>
</dbReference>
<dbReference type="GO" id="GO:0046872">
    <property type="term" value="F:metal ion binding"/>
    <property type="evidence" value="ECO:0007669"/>
    <property type="project" value="UniProtKB-KW"/>
</dbReference>
<evidence type="ECO:0000256" key="7">
    <source>
        <dbReference type="ARBA" id="ARBA00023242"/>
    </source>
</evidence>
<dbReference type="PANTHER" id="PTHR22930">
    <property type="match status" value="1"/>
</dbReference>
<dbReference type="EMBL" id="MU155219">
    <property type="protein sequence ID" value="KAF9479155.1"/>
    <property type="molecule type" value="Genomic_DNA"/>
</dbReference>
<keyword evidence="7" id="KW-0539">Nucleus</keyword>
<evidence type="ECO:0000313" key="11">
    <source>
        <dbReference type="Proteomes" id="UP000807469"/>
    </source>
</evidence>
<evidence type="ECO:0000259" key="9">
    <source>
        <dbReference type="Pfam" id="PF13359"/>
    </source>
</evidence>
<dbReference type="AlphaFoldDB" id="A0A9P6D0A9"/>
<evidence type="ECO:0000256" key="1">
    <source>
        <dbReference type="ARBA" id="ARBA00001968"/>
    </source>
</evidence>
<proteinExistence type="inferred from homology"/>
<evidence type="ECO:0000256" key="5">
    <source>
        <dbReference type="ARBA" id="ARBA00022723"/>
    </source>
</evidence>
<dbReference type="InterPro" id="IPR027806">
    <property type="entry name" value="HARBI1_dom"/>
</dbReference>
<dbReference type="GO" id="GO:0005634">
    <property type="term" value="C:nucleus"/>
    <property type="evidence" value="ECO:0007669"/>
    <property type="project" value="UniProtKB-SubCell"/>
</dbReference>
<comment type="subcellular location">
    <subcellularLocation>
        <location evidence="2">Nucleus</location>
    </subcellularLocation>
</comment>
<dbReference type="OrthoDB" id="3246760at2759"/>
<organism evidence="10 11">
    <name type="scientific">Pholiota conissans</name>
    <dbReference type="NCBI Taxonomy" id="109636"/>
    <lineage>
        <taxon>Eukaryota</taxon>
        <taxon>Fungi</taxon>
        <taxon>Dikarya</taxon>
        <taxon>Basidiomycota</taxon>
        <taxon>Agaricomycotina</taxon>
        <taxon>Agaricomycetes</taxon>
        <taxon>Agaricomycetidae</taxon>
        <taxon>Agaricales</taxon>
        <taxon>Agaricineae</taxon>
        <taxon>Strophariaceae</taxon>
        <taxon>Pholiota</taxon>
    </lineage>
</organism>
<keyword evidence="5" id="KW-0479">Metal-binding</keyword>
<accession>A0A9P6D0A9</accession>
<protein>
    <recommendedName>
        <fullName evidence="9">DDE Tnp4 domain-containing protein</fullName>
    </recommendedName>
</protein>
<comment type="similarity">
    <text evidence="3">Belongs to the HARBI1 family.</text>
</comment>
<dbReference type="Proteomes" id="UP000807469">
    <property type="component" value="Unassembled WGS sequence"/>
</dbReference>
<evidence type="ECO:0000313" key="10">
    <source>
        <dbReference type="EMBL" id="KAF9479155.1"/>
    </source>
</evidence>
<evidence type="ECO:0000256" key="8">
    <source>
        <dbReference type="SAM" id="MobiDB-lite"/>
    </source>
</evidence>
<dbReference type="InterPro" id="IPR045249">
    <property type="entry name" value="HARBI1-like"/>
</dbReference>
<evidence type="ECO:0000256" key="6">
    <source>
        <dbReference type="ARBA" id="ARBA00022801"/>
    </source>
</evidence>
<keyword evidence="6" id="KW-0378">Hydrolase</keyword>
<feature type="domain" description="DDE Tnp4" evidence="9">
    <location>
        <begin position="218"/>
        <end position="311"/>
    </location>
</feature>
<comment type="caution">
    <text evidence="10">The sequence shown here is derived from an EMBL/GenBank/DDBJ whole genome shotgun (WGS) entry which is preliminary data.</text>
</comment>
<evidence type="ECO:0000256" key="3">
    <source>
        <dbReference type="ARBA" id="ARBA00006958"/>
    </source>
</evidence>
<dbReference type="PANTHER" id="PTHR22930:SF85">
    <property type="entry name" value="GH03217P-RELATED"/>
    <property type="match status" value="1"/>
</dbReference>
<feature type="region of interest" description="Disordered" evidence="8">
    <location>
        <begin position="27"/>
        <end position="52"/>
    </location>
</feature>